<sequence>MDDALPIMNWRNEQISALRQHQPLVEGEQLRYFRNVVSPGFGQQKPEQILLRFTHRDTLIGYGGLVHIDWIGRIGEVSFLLETERAKDIRNYGMECSIFLQLLKKCAFENLDFNKIYTESYSHRPWHVMSVEAAGFRREKVLPDQTTVDGKSVDAVVASCLKEEYLKSIPD</sequence>
<protein>
    <recommendedName>
        <fullName evidence="2">N-acetyltransferase domain-containing protein</fullName>
    </recommendedName>
</protein>
<proteinExistence type="predicted"/>
<evidence type="ECO:0000313" key="1">
    <source>
        <dbReference type="EMBL" id="SVB69766.1"/>
    </source>
</evidence>
<dbReference type="SUPFAM" id="SSF55729">
    <property type="entry name" value="Acyl-CoA N-acyltransferases (Nat)"/>
    <property type="match status" value="1"/>
</dbReference>
<dbReference type="Pfam" id="PF13420">
    <property type="entry name" value="Acetyltransf_4"/>
    <property type="match status" value="1"/>
</dbReference>
<dbReference type="EMBL" id="UINC01053352">
    <property type="protein sequence ID" value="SVB69766.1"/>
    <property type="molecule type" value="Genomic_DNA"/>
</dbReference>
<dbReference type="AlphaFoldDB" id="A0A382G379"/>
<dbReference type="Gene3D" id="3.40.630.30">
    <property type="match status" value="1"/>
</dbReference>
<accession>A0A382G379</accession>
<organism evidence="1">
    <name type="scientific">marine metagenome</name>
    <dbReference type="NCBI Taxonomy" id="408172"/>
    <lineage>
        <taxon>unclassified sequences</taxon>
        <taxon>metagenomes</taxon>
        <taxon>ecological metagenomes</taxon>
    </lineage>
</organism>
<dbReference type="InterPro" id="IPR016181">
    <property type="entry name" value="Acyl_CoA_acyltransferase"/>
</dbReference>
<gene>
    <name evidence="1" type="ORF">METZ01_LOCUS222620</name>
</gene>
<reference evidence="1" key="1">
    <citation type="submission" date="2018-05" db="EMBL/GenBank/DDBJ databases">
        <authorList>
            <person name="Lanie J.A."/>
            <person name="Ng W.-L."/>
            <person name="Kazmierczak K.M."/>
            <person name="Andrzejewski T.M."/>
            <person name="Davidsen T.M."/>
            <person name="Wayne K.J."/>
            <person name="Tettelin H."/>
            <person name="Glass J.I."/>
            <person name="Rusch D."/>
            <person name="Podicherti R."/>
            <person name="Tsui H.-C.T."/>
            <person name="Winkler M.E."/>
        </authorList>
    </citation>
    <scope>NUCLEOTIDE SEQUENCE</scope>
</reference>
<name>A0A382G379_9ZZZZ</name>
<evidence type="ECO:0008006" key="2">
    <source>
        <dbReference type="Google" id="ProtNLM"/>
    </source>
</evidence>